<organism evidence="4 5">
    <name type="scientific">Paraglaciecola chathamensis S18K6</name>
    <dbReference type="NCBI Taxonomy" id="1127672"/>
    <lineage>
        <taxon>Bacteria</taxon>
        <taxon>Pseudomonadati</taxon>
        <taxon>Pseudomonadota</taxon>
        <taxon>Gammaproteobacteria</taxon>
        <taxon>Alteromonadales</taxon>
        <taxon>Alteromonadaceae</taxon>
        <taxon>Paraglaciecola</taxon>
    </lineage>
</organism>
<keyword evidence="2" id="KW-0479">Metal-binding</keyword>
<dbReference type="GO" id="GO:0019877">
    <property type="term" value="P:diaminopimelate biosynthetic process"/>
    <property type="evidence" value="ECO:0007669"/>
    <property type="project" value="UniProtKB-ARBA"/>
</dbReference>
<dbReference type="PANTHER" id="PTHR11014">
    <property type="entry name" value="PEPTIDASE M20 FAMILY MEMBER"/>
    <property type="match status" value="1"/>
</dbReference>
<dbReference type="NCBIfam" id="TIGR01891">
    <property type="entry name" value="amidohydrolases"/>
    <property type="match status" value="1"/>
</dbReference>
<dbReference type="RefSeq" id="WP_007984348.1">
    <property type="nucleotide sequence ID" value="NZ_BAEM01000006.1"/>
</dbReference>
<dbReference type="PIRSF" id="PIRSF005962">
    <property type="entry name" value="Pept_M20D_amidohydro"/>
    <property type="match status" value="1"/>
</dbReference>
<dbReference type="CDD" id="cd05666">
    <property type="entry name" value="M20_Acy1-like"/>
    <property type="match status" value="1"/>
</dbReference>
<dbReference type="InterPro" id="IPR036264">
    <property type="entry name" value="Bact_exopeptidase_dim_dom"/>
</dbReference>
<dbReference type="InterPro" id="IPR017439">
    <property type="entry name" value="Amidohydrolase"/>
</dbReference>
<dbReference type="GO" id="GO:0050118">
    <property type="term" value="F:N-acetyldiaminopimelate deacetylase activity"/>
    <property type="evidence" value="ECO:0007669"/>
    <property type="project" value="UniProtKB-ARBA"/>
</dbReference>
<keyword evidence="2" id="KW-0464">Manganese</keyword>
<keyword evidence="1" id="KW-0378">Hydrolase</keyword>
<comment type="caution">
    <text evidence="4">The sequence shown here is derived from an EMBL/GenBank/DDBJ whole genome shotgun (WGS) entry which is preliminary data.</text>
</comment>
<evidence type="ECO:0000256" key="2">
    <source>
        <dbReference type="PIRSR" id="PIRSR005962-1"/>
    </source>
</evidence>
<sequence length="409" mass="43784">MNQDIEIEDLLEDLVTFRRDIHANPELAYKEVKTAEKVADSLREIGLDVTTGVGKTGVVGSLKVGNSSRSIGLRADMDALPIVEETGLPYASCHHGVFHGCGHDGHTTMLLGAARHLARTRNFDGTVHFIFQPAEEGEAGAKAMIDDGLFERFPCDRVYAFHNWPDLPAGTISTRCGPIMAAADKFSIQVKGKGGHAAVPHQTPDAILAASELVSQLNTIVSRRISPTSTAVLSVTQISGGNSHNVLPSSVSLTGTVRTFDPHVQDLIEAAVRQVITGVSVATGTQISIDYQRYYPATINASVAAEHALMVAKRVGNAVEAPEPAFTSEDFAFMLQACEGAYVWVGQGTSGEHIPLHHPGYDFNDGIIATGVKLHVALVEDFLPSNSGSTQENDLIDHAKQQNVSCCQR</sequence>
<comment type="cofactor">
    <cofactor evidence="2">
        <name>Mn(2+)</name>
        <dbReference type="ChEBI" id="CHEBI:29035"/>
    </cofactor>
    <text evidence="2">The Mn(2+) ion enhances activity.</text>
</comment>
<dbReference type="GO" id="GO:0046872">
    <property type="term" value="F:metal ion binding"/>
    <property type="evidence" value="ECO:0007669"/>
    <property type="project" value="UniProtKB-KW"/>
</dbReference>
<feature type="binding site" evidence="2">
    <location>
        <position position="357"/>
    </location>
    <ligand>
        <name>Mn(2+)</name>
        <dbReference type="ChEBI" id="CHEBI:29035"/>
        <label>2</label>
    </ligand>
</feature>
<dbReference type="SUPFAM" id="SSF55031">
    <property type="entry name" value="Bacterial exopeptidase dimerisation domain"/>
    <property type="match status" value="1"/>
</dbReference>
<feature type="binding site" evidence="2">
    <location>
        <position position="162"/>
    </location>
    <ligand>
        <name>Mn(2+)</name>
        <dbReference type="ChEBI" id="CHEBI:29035"/>
        <label>2</label>
    </ligand>
</feature>
<dbReference type="Proteomes" id="UP000006320">
    <property type="component" value="Unassembled WGS sequence"/>
</dbReference>
<feature type="binding site" evidence="2">
    <location>
        <position position="101"/>
    </location>
    <ligand>
        <name>Mn(2+)</name>
        <dbReference type="ChEBI" id="CHEBI:29035"/>
        <label>2</label>
    </ligand>
</feature>
<dbReference type="Pfam" id="PF01546">
    <property type="entry name" value="Peptidase_M20"/>
    <property type="match status" value="1"/>
</dbReference>
<dbReference type="Gene3D" id="3.30.70.360">
    <property type="match status" value="1"/>
</dbReference>
<protein>
    <submittedName>
        <fullName evidence="4">Amidohydrolase</fullName>
    </submittedName>
</protein>
<reference evidence="4 5" key="1">
    <citation type="journal article" date="2017" name="Antonie Van Leeuwenhoek">
        <title>Rhizobium rhizosphaerae sp. nov., a novel species isolated from rice rhizosphere.</title>
        <authorList>
            <person name="Zhao J.J."/>
            <person name="Zhang J."/>
            <person name="Zhang R.J."/>
            <person name="Zhang C.W."/>
            <person name="Yin H.Q."/>
            <person name="Zhang X.X."/>
        </authorList>
    </citation>
    <scope>NUCLEOTIDE SEQUENCE [LARGE SCALE GENOMIC DNA]</scope>
    <source>
        <strain evidence="4 5">S18K6</strain>
    </source>
</reference>
<evidence type="ECO:0000259" key="3">
    <source>
        <dbReference type="Pfam" id="PF07687"/>
    </source>
</evidence>
<accession>A0AAV3UT33</accession>
<name>A0AAV3UT33_9ALTE</name>
<dbReference type="PANTHER" id="PTHR11014:SF63">
    <property type="entry name" value="METALLOPEPTIDASE, PUTATIVE (AFU_ORTHOLOGUE AFUA_6G09600)-RELATED"/>
    <property type="match status" value="1"/>
</dbReference>
<feature type="binding site" evidence="2">
    <location>
        <position position="136"/>
    </location>
    <ligand>
        <name>Mn(2+)</name>
        <dbReference type="ChEBI" id="CHEBI:29035"/>
        <label>2</label>
    </ligand>
</feature>
<dbReference type="EMBL" id="BAEM01000006">
    <property type="protein sequence ID" value="GAC08308.1"/>
    <property type="molecule type" value="Genomic_DNA"/>
</dbReference>
<evidence type="ECO:0000313" key="5">
    <source>
        <dbReference type="Proteomes" id="UP000006320"/>
    </source>
</evidence>
<dbReference type="SUPFAM" id="SSF53187">
    <property type="entry name" value="Zn-dependent exopeptidases"/>
    <property type="match status" value="1"/>
</dbReference>
<evidence type="ECO:0000256" key="1">
    <source>
        <dbReference type="ARBA" id="ARBA00022801"/>
    </source>
</evidence>
<proteinExistence type="predicted"/>
<feature type="domain" description="Peptidase M20 dimerisation" evidence="3">
    <location>
        <begin position="186"/>
        <end position="275"/>
    </location>
</feature>
<dbReference type="Gene3D" id="3.40.630.10">
    <property type="entry name" value="Zn peptidases"/>
    <property type="match status" value="1"/>
</dbReference>
<dbReference type="AlphaFoldDB" id="A0AAV3UT33"/>
<dbReference type="FunFam" id="3.30.70.360:FF:000001">
    <property type="entry name" value="N-acetyldiaminopimelate deacetylase"/>
    <property type="match status" value="1"/>
</dbReference>
<gene>
    <name evidence="4" type="ORF">GCHA_0344</name>
</gene>
<evidence type="ECO:0000313" key="4">
    <source>
        <dbReference type="EMBL" id="GAC08308.1"/>
    </source>
</evidence>
<dbReference type="InterPro" id="IPR011650">
    <property type="entry name" value="Peptidase_M20_dimer"/>
</dbReference>
<dbReference type="InterPro" id="IPR002933">
    <property type="entry name" value="Peptidase_M20"/>
</dbReference>
<dbReference type="Pfam" id="PF07687">
    <property type="entry name" value="M20_dimer"/>
    <property type="match status" value="1"/>
</dbReference>
<feature type="binding site" evidence="2">
    <location>
        <position position="103"/>
    </location>
    <ligand>
        <name>Mn(2+)</name>
        <dbReference type="ChEBI" id="CHEBI:29035"/>
        <label>2</label>
    </ligand>
</feature>